<feature type="domain" description="J" evidence="2">
    <location>
        <begin position="1588"/>
        <end position="1672"/>
    </location>
</feature>
<sequence>MVGDKRHPKMQSNVNLTSYLVTKNAWKGSYKRILSVGTQGVTTYRKDNLRVTNQWLYQEIFAIRPDSGGAKAGNANNQLKFNLIAGGAGGRKDMSFSSEYRTEILTDMLRFRSLFAEESRPNVKLSAVKITWSENEKPVFLEITPISIDQIDQVTGTRVACYAYRGIRYLAQVVGVQGALAIVCGSQERIHLFRCSDPVSFMNAAVEAAALYLGLILNRSPSPLTVDWCREMRLGPMAMPENMVSTAEFVLQKVAPYRHGDGAPPISRTLCLTDCLLVERDPISYRAISAQSLRELSHRSARWFEEQSQVLYAITQPTPSFEVFALIRSRREPQMLSIEYMDGKVHTYYSSDRDSLLCSILDGVRASGNQCVCVRSTKSRRSLRIQPTSAPSSEEVESMHLRFLRQPPEDVSFWEVVERFNANVAYSGLVHAVSQEGIFTENKERLIKDALIVLLSRCPSTHLSVPTDSDFIYWKGLPDREVRLQLEEARFQAIRRLVASKAGFEAFTQLSGVRENLGRAVVAALAQNDDALTHAVIDAVNTLMQPMHESPDLRQEQLNKASIMSSAPFMRQLVNLFTLHALRGTGSLVIAGLLDFFTFALCLPYSETSDGPSFETLLAMVASRGRAIFRLFSHPSLAIVKGAGLVMRALIDEASEELVLQLRQMSLAEGALLHHISIACFANTSDPRNLVLRQLSRQLIALWTENNPQAQDLLKRIFPEGLLSFLESPDPPPEMEKDHLFVRDNLQLAQEHALRVQNKKSEPLYILQERVDSILQHWRLKVGLQPRTPSAPNIEDRPVALRLTRRMRIKLGTPDTRVEGKPNEVSRTLNWPLFYYHFKRDHAKPDLIWNLRTRDELKDAIEKEIGEYSRECSFFSHSRREDEDDSGVSAADYSELEPVEEAEVAEVLENRGNRDDDNDTTVASESNLDSSSKKSTLPVTPISPFERQVARLLAQVNEVSWNHAEFRVRYHSLAAEPRVGNYFLRLLLEEDKRLASVPADVGAGDSTLGLSRIKNSREFFSELFRRYLQYTAALGSMNSSVSCSGGRIPHGKRGRGRRGNHLLSMRCLCLNAMTIVYGRCYAEIGAVSDIPLLVHLMDRTPSAAERDCLITLLEKLVINKYNADEFLEADGVRVVTDLACLSHLHTSRAPVPTTTNVLKGDADNPEAAEGGGATQREWWYWRTTEPRASEGPFTFAEIRQKFSEGSLAGNTYVFAQGLDSQPRCRIEGVFVDTEEDENEAFGSNSTSDFTPFGATTTGAAGTTKTPSASTLGWMPANRVTQLRWSVPRLLFSEDAERGGGGDVNESEAERGDEGGDLITKLGVSQGAILDHTALAIRCVEVLKRLCKSSASRDEATGGIIRPLPKPRRTISSPFNLPHIVQLLLTFDPPLVERVASLLLHVVDQNPCLPRIYLTGVFFFILMYTGSNVLPIARFLKATHLLQAEETSESGLPSVLSKILPEAMIAFLENHPPEKFAEIFLGNFDTPEAIWNQDMRRFMISRIATHLADFTPRLKSNVRSIYHYIGIPRIVYSQLEGELFCNRYYLRHFCDIARFPDWPVKDPIALLRDILASWRIETEKKPSRITYEDSLRELGLEASQLNESNLEASIRRAYYQLSMKYHPDKNPNGQAKFQAVKAAYNFLCERGLHSDGPNRRHIQLLIRAQSILYSRYRKELTPHKYAGYPALIRTIRMEVEDEMLFQKGLDTATSSSNATELLSSSTELAYETVATSALNAEELRREGGLKTLQDAFGRCSALLSLDDKLNNQLATNVCCHVTGFFTVSTKFPASRECIYEMPQIVREILRLLYYKNLSSLCCQAAACVAAFCDEFWLCTSVYQSGGVFMLLYHVLAYDFTLEESGVEASSATNKQITLNQLSLLCLWALARLLNGIVSNEQRCKESPSPISVEFTFNRLLTPHITRKLMDLAQTTKPPVPVANVDILLASPFLFPTSESGRTLRQLAKLLTTNSAMPCFIWDNQCRAQMSGFLDEQVSHLVKTGEANLDAVKNFEYNSFRGELLVGEIFVRIFNKQPTFPLDNPKGFVIDLLNYLKTELALLPKTSDGLPTTTKRVNHLESALEALRNVVRSYDGVELQCIGHFDILFGILGLEGYTDLKLRSIEALHAVAKNPECLTDIHASNLLVVAVILFRALPLAHLPMLDFFTNVVVVNSLLKELVYAGGLIYLLEVIATSEVPEVRRGSSELLSRCLANPQLGRRIQALLGQFLPSIFPETLRGSPEQFVALYDSDHFNPELIWNQDCRDHLTEAIIDMCNRFNRQQEKNHALKWSLPDAFAVSYATAITAALHTHNLNATNKDGVETEASLSNPLEVVCVGGVYLQLYVSQAAGRWMLRQPEAFLEALMNRLLQTFNRTSPVTDPGLLRLLSQATLQLLADRPGLLDGFPKKGFAHRILDLCPSVTEPEEARTCALLIHAMSASKLCVGAMMERETITGYRHVISYCVGEELGTMGETFFNIFNTTGCDPLVAQALKCDLIDFLLQTLQRGLPVTVREPGQCRAYIVKALKAMQKNPLYGTQVSAKLDAESDRWSEFRDQSHALFLTNAPQSATLASAYLTAGAGGSSMHGGFLTGGVCSVATGTGAATSAGGTSAAIASSVTTSSTALGPGGVPIAPPQPRP</sequence>
<feature type="region of interest" description="Disordered" evidence="1">
    <location>
        <begin position="876"/>
        <end position="895"/>
    </location>
</feature>
<dbReference type="CDD" id="cd06257">
    <property type="entry name" value="DnaJ"/>
    <property type="match status" value="1"/>
</dbReference>
<accession>A0ABR4Q305</accession>
<comment type="caution">
    <text evidence="3">The sequence shown here is derived from an EMBL/GenBank/DDBJ whole genome shotgun (WGS) entry which is preliminary data.</text>
</comment>
<dbReference type="Proteomes" id="UP001651158">
    <property type="component" value="Unassembled WGS sequence"/>
</dbReference>
<evidence type="ECO:0000313" key="3">
    <source>
        <dbReference type="EMBL" id="KAL5104040.1"/>
    </source>
</evidence>
<reference evidence="3 4" key="1">
    <citation type="journal article" date="2022" name="Front. Cell. Infect. Microbiol.">
        <title>The Genomes of Two Strains of Taenia crassiceps the Animal Model for the Study of Human Cysticercosis.</title>
        <authorList>
            <person name="Bobes R.J."/>
            <person name="Estrada K."/>
            <person name="Rios-Valencia D.G."/>
            <person name="Calderon-Gallegos A."/>
            <person name="de la Torre P."/>
            <person name="Carrero J.C."/>
            <person name="Sanchez-Flores A."/>
            <person name="Laclette J.P."/>
        </authorList>
    </citation>
    <scope>NUCLEOTIDE SEQUENCE [LARGE SCALE GENOMIC DNA]</scope>
    <source>
        <strain evidence="3">WFUcys</strain>
    </source>
</reference>
<organism evidence="3 4">
    <name type="scientific">Taenia crassiceps</name>
    <dbReference type="NCBI Taxonomy" id="6207"/>
    <lineage>
        <taxon>Eukaryota</taxon>
        <taxon>Metazoa</taxon>
        <taxon>Spiralia</taxon>
        <taxon>Lophotrochozoa</taxon>
        <taxon>Platyhelminthes</taxon>
        <taxon>Cestoda</taxon>
        <taxon>Eucestoda</taxon>
        <taxon>Cyclophyllidea</taxon>
        <taxon>Taeniidae</taxon>
        <taxon>Taenia</taxon>
    </lineage>
</organism>
<dbReference type="InterPro" id="IPR016024">
    <property type="entry name" value="ARM-type_fold"/>
</dbReference>
<evidence type="ECO:0000313" key="4">
    <source>
        <dbReference type="Proteomes" id="UP001651158"/>
    </source>
</evidence>
<protein>
    <recommendedName>
        <fullName evidence="2">J domain-containing protein</fullName>
    </recommendedName>
</protein>
<evidence type="ECO:0000256" key="1">
    <source>
        <dbReference type="SAM" id="MobiDB-lite"/>
    </source>
</evidence>
<dbReference type="Pfam" id="PF00226">
    <property type="entry name" value="DnaJ"/>
    <property type="match status" value="1"/>
</dbReference>
<keyword evidence="4" id="KW-1185">Reference proteome</keyword>
<proteinExistence type="predicted"/>
<name>A0ABR4Q305_9CEST</name>
<dbReference type="InterPro" id="IPR001623">
    <property type="entry name" value="DnaJ_domain"/>
</dbReference>
<dbReference type="InterPro" id="IPR036869">
    <property type="entry name" value="J_dom_sf"/>
</dbReference>
<dbReference type="Gene3D" id="1.10.287.110">
    <property type="entry name" value="DnaJ domain"/>
    <property type="match status" value="1"/>
</dbReference>
<feature type="region of interest" description="Disordered" evidence="1">
    <location>
        <begin position="2614"/>
        <end position="2635"/>
    </location>
</feature>
<dbReference type="Pfam" id="PF19432">
    <property type="entry name" value="RME-8_N"/>
    <property type="match status" value="3"/>
</dbReference>
<dbReference type="SUPFAM" id="SSF48371">
    <property type="entry name" value="ARM repeat"/>
    <property type="match status" value="2"/>
</dbReference>
<feature type="compositionally biased region" description="Low complexity" evidence="1">
    <location>
        <begin position="1249"/>
        <end position="1270"/>
    </location>
</feature>
<dbReference type="PANTHER" id="PTHR36983:SF2">
    <property type="entry name" value="DNAJ HOMOLOG SUBFAMILY C MEMBER 13"/>
    <property type="match status" value="1"/>
</dbReference>
<dbReference type="EMBL" id="JAKROA010000014">
    <property type="protein sequence ID" value="KAL5104040.1"/>
    <property type="molecule type" value="Genomic_DNA"/>
</dbReference>
<dbReference type="PROSITE" id="PS50076">
    <property type="entry name" value="DNAJ_2"/>
    <property type="match status" value="1"/>
</dbReference>
<feature type="compositionally biased region" description="Polar residues" evidence="1">
    <location>
        <begin position="920"/>
        <end position="929"/>
    </location>
</feature>
<dbReference type="SUPFAM" id="SSF46565">
    <property type="entry name" value="Chaperone J-domain"/>
    <property type="match status" value="1"/>
</dbReference>
<dbReference type="SMART" id="SM00271">
    <property type="entry name" value="DnaJ"/>
    <property type="match status" value="1"/>
</dbReference>
<gene>
    <name evidence="3" type="ORF">TcWFU_001052</name>
</gene>
<dbReference type="PANTHER" id="PTHR36983">
    <property type="entry name" value="DNAJ HOMOLOG SUBFAMILY C MEMBER 13"/>
    <property type="match status" value="1"/>
</dbReference>
<feature type="region of interest" description="Disordered" evidence="1">
    <location>
        <begin position="1236"/>
        <end position="1271"/>
    </location>
</feature>
<feature type="region of interest" description="Disordered" evidence="1">
    <location>
        <begin position="908"/>
        <end position="939"/>
    </location>
</feature>
<dbReference type="InterPro" id="IPR045802">
    <property type="entry name" value="GRV2/DNAJC13_N"/>
</dbReference>
<dbReference type="InterPro" id="IPR044978">
    <property type="entry name" value="GRV2/DNAJC13"/>
</dbReference>
<evidence type="ECO:0000259" key="2">
    <source>
        <dbReference type="PROSITE" id="PS50076"/>
    </source>
</evidence>